<dbReference type="GO" id="GO:0051539">
    <property type="term" value="F:4 iron, 4 sulfur cluster binding"/>
    <property type="evidence" value="ECO:0007669"/>
    <property type="project" value="UniProtKB-KW"/>
</dbReference>
<evidence type="ECO:0000313" key="13">
    <source>
        <dbReference type="EMBL" id="HDM36049.1"/>
    </source>
</evidence>
<evidence type="ECO:0000313" key="16">
    <source>
        <dbReference type="Proteomes" id="UP000185779"/>
    </source>
</evidence>
<sequence>MKGIAKGMRVTLKYVFKPAITVQYPDERPTIEERFRGHHRIVSEKCIACNLCAKACPVNAIKISFTKDDKGKKVLTKYELDIGVCIWCGLCVDACPKDALIMTQEFELYARERDELKRNLLAEEVHA</sequence>
<keyword evidence="10" id="KW-0830">Ubiquinone</keyword>
<protein>
    <submittedName>
        <fullName evidence="13">NADH-quinone oxidoreductase subunit I</fullName>
    </submittedName>
    <submittedName>
        <fullName evidence="15">NADH:quinone oxidoreductase subunit I</fullName>
        <ecNumber evidence="15">1.6.-.-</ecNumber>
    </submittedName>
</protein>
<proteinExistence type="inferred from homology"/>
<dbReference type="Proteomes" id="UP000885863">
    <property type="component" value="Unassembled WGS sequence"/>
</dbReference>
<keyword evidence="3" id="KW-0874">Quinone</keyword>
<evidence type="ECO:0000256" key="2">
    <source>
        <dbReference type="ARBA" id="ARBA00022485"/>
    </source>
</evidence>
<feature type="domain" description="4Fe-4S ferredoxin-type" evidence="12">
    <location>
        <begin position="37"/>
        <end position="66"/>
    </location>
</feature>
<dbReference type="GO" id="GO:0016651">
    <property type="term" value="F:oxidoreductase activity, acting on NAD(P)H"/>
    <property type="evidence" value="ECO:0007669"/>
    <property type="project" value="InterPro"/>
</dbReference>
<keyword evidence="4" id="KW-0479">Metal-binding</keyword>
<dbReference type="GO" id="GO:0048038">
    <property type="term" value="F:quinone binding"/>
    <property type="evidence" value="ECO:0007669"/>
    <property type="project" value="UniProtKB-KW"/>
</dbReference>
<reference evidence="15 16" key="1">
    <citation type="submission" date="2016-05" db="EMBL/GenBank/DDBJ databases">
        <title>Microbial consortia oxidize butane by reversing methanogenesis.</title>
        <authorList>
            <person name="Laso-Perez R."/>
            <person name="Richter M."/>
            <person name="Wegener G."/>
            <person name="Musat F."/>
        </authorList>
    </citation>
    <scope>NUCLEOTIDE SEQUENCE [LARGE SCALE GENOMIC DNA]</scope>
    <source>
        <strain evidence="15">BOX1</strain>
    </source>
</reference>
<gene>
    <name evidence="13" type="ORF">ENG09_02170</name>
    <name evidence="14" type="ORF">ENI32_00745</name>
    <name evidence="15" type="ORF">SBU_000874</name>
</gene>
<keyword evidence="2" id="KW-0004">4Fe-4S</keyword>
<keyword evidence="5" id="KW-0677">Repeat</keyword>
<dbReference type="Gene3D" id="3.30.70.3270">
    <property type="match status" value="1"/>
</dbReference>
<evidence type="ECO:0000256" key="10">
    <source>
        <dbReference type="ARBA" id="ARBA00023075"/>
    </source>
</evidence>
<dbReference type="SUPFAM" id="SSF54862">
    <property type="entry name" value="4Fe-4S ferredoxins"/>
    <property type="match status" value="1"/>
</dbReference>
<dbReference type="Proteomes" id="UP000885936">
    <property type="component" value="Unassembled WGS sequence"/>
</dbReference>
<dbReference type="InterPro" id="IPR017896">
    <property type="entry name" value="4Fe4S_Fe-S-bd"/>
</dbReference>
<dbReference type="STRING" id="1839936.SBU_000874"/>
<dbReference type="Proteomes" id="UP000185779">
    <property type="component" value="Unassembled WGS sequence"/>
</dbReference>
<dbReference type="HAMAP" id="MF_01351">
    <property type="entry name" value="NDH1_NuoI"/>
    <property type="match status" value="1"/>
</dbReference>
<dbReference type="Pfam" id="PF12838">
    <property type="entry name" value="Fer4_7"/>
    <property type="match status" value="1"/>
</dbReference>
<accession>A0A1F2P5Q9</accession>
<evidence type="ECO:0000256" key="1">
    <source>
        <dbReference type="ARBA" id="ARBA00022475"/>
    </source>
</evidence>
<evidence type="ECO:0000259" key="12">
    <source>
        <dbReference type="PROSITE" id="PS51379"/>
    </source>
</evidence>
<dbReference type="InterPro" id="IPR017900">
    <property type="entry name" value="4Fe4S_Fe_S_CS"/>
</dbReference>
<evidence type="ECO:0000313" key="14">
    <source>
        <dbReference type="EMBL" id="HEC56407.1"/>
    </source>
</evidence>
<dbReference type="AlphaFoldDB" id="A0A1F2P5Q9"/>
<dbReference type="GO" id="GO:0046872">
    <property type="term" value="F:metal ion binding"/>
    <property type="evidence" value="ECO:0007669"/>
    <property type="project" value="UniProtKB-KW"/>
</dbReference>
<keyword evidence="9" id="KW-0520">NAD</keyword>
<evidence type="ECO:0000256" key="3">
    <source>
        <dbReference type="ARBA" id="ARBA00022719"/>
    </source>
</evidence>
<keyword evidence="6" id="KW-1278">Translocase</keyword>
<organism evidence="15 16">
    <name type="scientific">Candidatus Syntropharchaeum butanivorans</name>
    <dbReference type="NCBI Taxonomy" id="1839936"/>
    <lineage>
        <taxon>Archaea</taxon>
        <taxon>Methanobacteriati</taxon>
        <taxon>Methanobacteriota</taxon>
        <taxon>Stenosarchaea group</taxon>
        <taxon>Methanomicrobia</taxon>
        <taxon>Methanosarcinales</taxon>
        <taxon>ANME-2 cluster</taxon>
        <taxon>Candidatus Syntropharchaeum</taxon>
    </lineage>
</organism>
<name>A0A1F2P5Q9_9EURY</name>
<dbReference type="NCBIfam" id="TIGR01971">
    <property type="entry name" value="NuoI"/>
    <property type="match status" value="1"/>
</dbReference>
<evidence type="ECO:0000256" key="4">
    <source>
        <dbReference type="ARBA" id="ARBA00022723"/>
    </source>
</evidence>
<evidence type="ECO:0000256" key="7">
    <source>
        <dbReference type="ARBA" id="ARBA00023004"/>
    </source>
</evidence>
<dbReference type="PROSITE" id="PS51379">
    <property type="entry name" value="4FE4S_FER_2"/>
    <property type="match status" value="2"/>
</dbReference>
<keyword evidence="1" id="KW-1003">Cell membrane</keyword>
<keyword evidence="7" id="KW-0408">Iron</keyword>
<dbReference type="PANTHER" id="PTHR10849">
    <property type="entry name" value="NADH DEHYDROGENASE UBIQUINONE IRON-SULFUR PROTEIN 8, MITOCHONDRIAL"/>
    <property type="match status" value="1"/>
</dbReference>
<comment type="caution">
    <text evidence="15">The sequence shown here is derived from an EMBL/GenBank/DDBJ whole genome shotgun (WGS) entry which is preliminary data.</text>
</comment>
<keyword evidence="15" id="KW-0560">Oxidoreductase</keyword>
<dbReference type="EMBL" id="DQZR01000089">
    <property type="protein sequence ID" value="HDM36049.1"/>
    <property type="molecule type" value="Genomic_DNA"/>
</dbReference>
<dbReference type="PANTHER" id="PTHR10849:SF24">
    <property type="entry name" value="NADH-QUINONE OXIDOREDUCTASE SUBUNIT I 2"/>
    <property type="match status" value="1"/>
</dbReference>
<feature type="domain" description="4Fe-4S ferredoxin-type" evidence="12">
    <location>
        <begin position="76"/>
        <end position="105"/>
    </location>
</feature>
<dbReference type="PROSITE" id="PS00198">
    <property type="entry name" value="4FE4S_FER_1"/>
    <property type="match status" value="2"/>
</dbReference>
<evidence type="ECO:0000313" key="15">
    <source>
        <dbReference type="EMBL" id="OFV66332.1"/>
    </source>
</evidence>
<dbReference type="InterPro" id="IPR010226">
    <property type="entry name" value="NADH_quinone_OxRdtase_chainI"/>
</dbReference>
<evidence type="ECO:0000256" key="9">
    <source>
        <dbReference type="ARBA" id="ARBA00023027"/>
    </source>
</evidence>
<evidence type="ECO:0000256" key="6">
    <source>
        <dbReference type="ARBA" id="ARBA00022967"/>
    </source>
</evidence>
<evidence type="ECO:0000256" key="11">
    <source>
        <dbReference type="ARBA" id="ARBA00023136"/>
    </source>
</evidence>
<evidence type="ECO:0000256" key="5">
    <source>
        <dbReference type="ARBA" id="ARBA00022737"/>
    </source>
</evidence>
<dbReference type="EC" id="1.6.-.-" evidence="15"/>
<dbReference type="GO" id="GO:0016020">
    <property type="term" value="C:membrane"/>
    <property type="evidence" value="ECO:0007669"/>
    <property type="project" value="InterPro"/>
</dbReference>
<dbReference type="EMBL" id="DRIE01000009">
    <property type="protein sequence ID" value="HEC56407.1"/>
    <property type="molecule type" value="Genomic_DNA"/>
</dbReference>
<keyword evidence="8" id="KW-0411">Iron-sulfur</keyword>
<dbReference type="EMBL" id="LYOR01000003">
    <property type="protein sequence ID" value="OFV66332.1"/>
    <property type="molecule type" value="Genomic_DNA"/>
</dbReference>
<evidence type="ECO:0000256" key="8">
    <source>
        <dbReference type="ARBA" id="ARBA00023014"/>
    </source>
</evidence>
<keyword evidence="16" id="KW-1185">Reference proteome</keyword>
<keyword evidence="11" id="KW-0472">Membrane</keyword>
<reference evidence="13" key="2">
    <citation type="journal article" date="2020" name="mSystems">
        <title>Genome- and Community-Level Interaction Insights into Carbon Utilization and Element Cycling Functions of Hydrothermarchaeota in Hydrothermal Sediment.</title>
        <authorList>
            <person name="Zhou Z."/>
            <person name="Liu Y."/>
            <person name="Xu W."/>
            <person name="Pan J."/>
            <person name="Luo Z.H."/>
            <person name="Li M."/>
        </authorList>
    </citation>
    <scope>NUCLEOTIDE SEQUENCE [LARGE SCALE GENOMIC DNA]</scope>
    <source>
        <strain evidence="13">HyVt-185</strain>
        <strain evidence="14">HyVt-386</strain>
    </source>
</reference>